<evidence type="ECO:0000313" key="3">
    <source>
        <dbReference type="Proteomes" id="UP000231071"/>
    </source>
</evidence>
<protein>
    <submittedName>
        <fullName evidence="2">IS481 family transposase</fullName>
    </submittedName>
</protein>
<dbReference type="PANTHER" id="PTHR42648:SF18">
    <property type="entry name" value="RETROTRANSPOSON, UNCLASSIFIED-LIKE PROTEIN"/>
    <property type="match status" value="1"/>
</dbReference>
<name>A0A2M7UJ88_9BACT</name>
<dbReference type="EMBL" id="PFOI01000018">
    <property type="protein sequence ID" value="PIZ71294.1"/>
    <property type="molecule type" value="Genomic_DNA"/>
</dbReference>
<dbReference type="AlphaFoldDB" id="A0A2M7UJ88"/>
<organism evidence="2 3">
    <name type="scientific">Candidatus Portnoybacteria bacterium CG_4_10_14_0_2_um_filter_39_11</name>
    <dbReference type="NCBI Taxonomy" id="1974797"/>
    <lineage>
        <taxon>Bacteria</taxon>
        <taxon>Candidatus Portnoyibacteriota</taxon>
    </lineage>
</organism>
<dbReference type="GO" id="GO:0015074">
    <property type="term" value="P:DNA integration"/>
    <property type="evidence" value="ECO:0007669"/>
    <property type="project" value="InterPro"/>
</dbReference>
<evidence type="ECO:0000313" key="2">
    <source>
        <dbReference type="EMBL" id="PIZ71294.1"/>
    </source>
</evidence>
<dbReference type="Proteomes" id="UP000231071">
    <property type="component" value="Unassembled WGS sequence"/>
</dbReference>
<proteinExistence type="predicted"/>
<dbReference type="SUPFAM" id="SSF53098">
    <property type="entry name" value="Ribonuclease H-like"/>
    <property type="match status" value="1"/>
</dbReference>
<reference evidence="3" key="1">
    <citation type="submission" date="2017-09" db="EMBL/GenBank/DDBJ databases">
        <title>Depth-based differentiation of microbial function through sediment-hosted aquifers and enrichment of novel symbionts in the deep terrestrial subsurface.</title>
        <authorList>
            <person name="Probst A.J."/>
            <person name="Ladd B."/>
            <person name="Jarett J.K."/>
            <person name="Geller-Mcgrath D.E."/>
            <person name="Sieber C.M.K."/>
            <person name="Emerson J.B."/>
            <person name="Anantharaman K."/>
            <person name="Thomas B.C."/>
            <person name="Malmstrom R."/>
            <person name="Stieglmeier M."/>
            <person name="Klingl A."/>
            <person name="Woyke T."/>
            <person name="Ryan C.M."/>
            <person name="Banfield J.F."/>
        </authorList>
    </citation>
    <scope>NUCLEOTIDE SEQUENCE [LARGE SCALE GENOMIC DNA]</scope>
</reference>
<dbReference type="PROSITE" id="PS50994">
    <property type="entry name" value="INTEGRASE"/>
    <property type="match status" value="1"/>
</dbReference>
<comment type="caution">
    <text evidence="2">The sequence shown here is derived from an EMBL/GenBank/DDBJ whole genome shotgun (WGS) entry which is preliminary data.</text>
</comment>
<dbReference type="InterPro" id="IPR001584">
    <property type="entry name" value="Integrase_cat-core"/>
</dbReference>
<accession>A0A2M7UJ88</accession>
<dbReference type="InterPro" id="IPR012337">
    <property type="entry name" value="RNaseH-like_sf"/>
</dbReference>
<dbReference type="GO" id="GO:0003676">
    <property type="term" value="F:nucleic acid binding"/>
    <property type="evidence" value="ECO:0007669"/>
    <property type="project" value="InterPro"/>
</dbReference>
<sequence length="268" mass="32307">MTIHRKTRLTPVQRKQLADDYYANHIRVCDLIRKYLITAPPVYKIIHRAKDNDYSVHKSTNKRYRCLEYGLKRLSKVERELEEKLKKKAMLYHKDYPGEMVHADTKRLPLLKGESPKENHKYLFIAIDDFSRELYATILTDKTQYSAERFLKQVLDECPYTIEQFYTDNGVEYRGDPEHHAFMKLCQENKIEQRFTKVKCPKTNGKAERMIRTIMEMWHNKTIFKNRQHRRIELIRFVNWYNTVKTHKGINNQTPLEVLINYFYPAEL</sequence>
<evidence type="ECO:0000259" key="1">
    <source>
        <dbReference type="PROSITE" id="PS50994"/>
    </source>
</evidence>
<dbReference type="PANTHER" id="PTHR42648">
    <property type="entry name" value="TRANSPOSASE, PUTATIVE-RELATED"/>
    <property type="match status" value="1"/>
</dbReference>
<dbReference type="Gene3D" id="3.30.420.10">
    <property type="entry name" value="Ribonuclease H-like superfamily/Ribonuclease H"/>
    <property type="match status" value="1"/>
</dbReference>
<feature type="domain" description="Integrase catalytic" evidence="1">
    <location>
        <begin position="93"/>
        <end position="263"/>
    </location>
</feature>
<dbReference type="InterPro" id="IPR036397">
    <property type="entry name" value="RNaseH_sf"/>
</dbReference>
<dbReference type="Pfam" id="PF13683">
    <property type="entry name" value="rve_3"/>
    <property type="match status" value="1"/>
</dbReference>
<dbReference type="InterPro" id="IPR039537">
    <property type="entry name" value="Retrotran_Ty1/copia-like"/>
</dbReference>
<gene>
    <name evidence="2" type="ORF">COY09_01000</name>
</gene>